<gene>
    <name evidence="1" type="ORF">MU0053_001858</name>
</gene>
<sequence length="107" mass="11088">MTDEENRNLPARAVDAELEVSVQPEGLLVGGDPEAVEAYLLRLRTAAGKTMRVVGIDKSSVGNAAGLAAGAAAFLADSGKFVQLHPDSVKALQVGKWIPGAMIRTCG</sequence>
<organism evidence="1 2">
    <name type="scientific">[Mycobacterium] burgundiense</name>
    <dbReference type="NCBI Taxonomy" id="3064286"/>
    <lineage>
        <taxon>Bacteria</taxon>
        <taxon>Bacillati</taxon>
        <taxon>Actinomycetota</taxon>
        <taxon>Actinomycetes</taxon>
        <taxon>Mycobacteriales</taxon>
        <taxon>Mycobacteriaceae</taxon>
        <taxon>Mycolicibacterium</taxon>
    </lineage>
</organism>
<name>A0ABM9LLQ1_9MYCO</name>
<dbReference type="RefSeq" id="WP_308482053.1">
    <property type="nucleotide sequence ID" value="NZ_OY726397.1"/>
</dbReference>
<proteinExistence type="predicted"/>
<dbReference type="EMBL" id="OY726397">
    <property type="protein sequence ID" value="CAJ1501167.1"/>
    <property type="molecule type" value="Genomic_DNA"/>
</dbReference>
<reference evidence="1 2" key="1">
    <citation type="submission" date="2023-08" db="EMBL/GenBank/DDBJ databases">
        <authorList>
            <person name="Folkvardsen B D."/>
            <person name="Norman A."/>
        </authorList>
    </citation>
    <scope>NUCLEOTIDE SEQUENCE [LARGE SCALE GENOMIC DNA]</scope>
    <source>
        <strain evidence="1 2">Mu0053</strain>
    </source>
</reference>
<accession>A0ABM9LLQ1</accession>
<protein>
    <recommendedName>
        <fullName evidence="3">STAS domain-containing protein</fullName>
    </recommendedName>
</protein>
<keyword evidence="2" id="KW-1185">Reference proteome</keyword>
<dbReference type="Proteomes" id="UP001190465">
    <property type="component" value="Chromosome"/>
</dbReference>
<evidence type="ECO:0008006" key="3">
    <source>
        <dbReference type="Google" id="ProtNLM"/>
    </source>
</evidence>
<evidence type="ECO:0000313" key="1">
    <source>
        <dbReference type="EMBL" id="CAJ1501167.1"/>
    </source>
</evidence>
<evidence type="ECO:0000313" key="2">
    <source>
        <dbReference type="Proteomes" id="UP001190465"/>
    </source>
</evidence>